<keyword evidence="1" id="KW-0472">Membrane</keyword>
<comment type="caution">
    <text evidence="2">The sequence shown here is derived from an EMBL/GenBank/DDBJ whole genome shotgun (WGS) entry which is preliminary data.</text>
</comment>
<dbReference type="EMBL" id="CARXXK010000005">
    <property type="protein sequence ID" value="CAI6368998.1"/>
    <property type="molecule type" value="Genomic_DNA"/>
</dbReference>
<dbReference type="AlphaFoldDB" id="A0AAV0XLJ9"/>
<accession>A0AAV0XLJ9</accession>
<keyword evidence="1" id="KW-1133">Transmembrane helix</keyword>
<feature type="transmembrane region" description="Helical" evidence="1">
    <location>
        <begin position="219"/>
        <end position="237"/>
    </location>
</feature>
<dbReference type="Proteomes" id="UP001160148">
    <property type="component" value="Unassembled WGS sequence"/>
</dbReference>
<organism evidence="2 3">
    <name type="scientific">Macrosiphum euphorbiae</name>
    <name type="common">potato aphid</name>
    <dbReference type="NCBI Taxonomy" id="13131"/>
    <lineage>
        <taxon>Eukaryota</taxon>
        <taxon>Metazoa</taxon>
        <taxon>Ecdysozoa</taxon>
        <taxon>Arthropoda</taxon>
        <taxon>Hexapoda</taxon>
        <taxon>Insecta</taxon>
        <taxon>Pterygota</taxon>
        <taxon>Neoptera</taxon>
        <taxon>Paraneoptera</taxon>
        <taxon>Hemiptera</taxon>
        <taxon>Sternorrhyncha</taxon>
        <taxon>Aphidomorpha</taxon>
        <taxon>Aphidoidea</taxon>
        <taxon>Aphididae</taxon>
        <taxon>Macrosiphini</taxon>
        <taxon>Macrosiphum</taxon>
    </lineage>
</organism>
<evidence type="ECO:0000313" key="3">
    <source>
        <dbReference type="Proteomes" id="UP001160148"/>
    </source>
</evidence>
<feature type="transmembrane region" description="Helical" evidence="1">
    <location>
        <begin position="149"/>
        <end position="170"/>
    </location>
</feature>
<protein>
    <submittedName>
        <fullName evidence="2">Uncharacterized protein</fullName>
    </submittedName>
</protein>
<name>A0AAV0XLJ9_9HEMI</name>
<proteinExistence type="predicted"/>
<sequence length="267" mass="30850">MVENEDLGDYNNKTIEPMSNIFISRHLKLYSPKEQELFEDDAGKQLRHCSLYFDKNYTMALRRRIERKIKNGADFENSQMIITMEMADGRKSAVTKDILTDLYKKFLSDYAHNMMTEYVTDINYDSIKFSQNITVKYDAHCEYPIYGRFVNSGLIVILAFFFHGAIAVRLQQVAGEDCYYDGRTSYLARLAVQVPIAVVWNAFMVLHVHLLYDIISPHIYYVFLGLLLVSVCGIHLGNELDYDLLYLDNITLRSCTYVGRSTEAISS</sequence>
<reference evidence="2 3" key="1">
    <citation type="submission" date="2023-01" db="EMBL/GenBank/DDBJ databases">
        <authorList>
            <person name="Whitehead M."/>
        </authorList>
    </citation>
    <scope>NUCLEOTIDE SEQUENCE [LARGE SCALE GENOMIC DNA]</scope>
</reference>
<evidence type="ECO:0000313" key="2">
    <source>
        <dbReference type="EMBL" id="CAI6368998.1"/>
    </source>
</evidence>
<feature type="transmembrane region" description="Helical" evidence="1">
    <location>
        <begin position="190"/>
        <end position="212"/>
    </location>
</feature>
<keyword evidence="1" id="KW-0812">Transmembrane</keyword>
<keyword evidence="3" id="KW-1185">Reference proteome</keyword>
<gene>
    <name evidence="2" type="ORF">MEUPH1_LOCUS23292</name>
</gene>
<evidence type="ECO:0000256" key="1">
    <source>
        <dbReference type="SAM" id="Phobius"/>
    </source>
</evidence>